<gene>
    <name evidence="3" type="ORF">GII31_10100</name>
</gene>
<feature type="domain" description="AMP-binding enzyme C-terminal" evidence="2">
    <location>
        <begin position="437"/>
        <end position="512"/>
    </location>
</feature>
<dbReference type="InterPro" id="IPR000873">
    <property type="entry name" value="AMP-dep_synth/lig_dom"/>
</dbReference>
<dbReference type="PANTHER" id="PTHR43767">
    <property type="entry name" value="LONG-CHAIN-FATTY-ACID--COA LIGASE"/>
    <property type="match status" value="1"/>
</dbReference>
<proteinExistence type="predicted"/>
<dbReference type="SUPFAM" id="SSF56801">
    <property type="entry name" value="Acetyl-CoA synthetase-like"/>
    <property type="match status" value="1"/>
</dbReference>
<dbReference type="RefSeq" id="WP_246222204.1">
    <property type="nucleotide sequence ID" value="NZ_CP045806.1"/>
</dbReference>
<dbReference type="Gene3D" id="3.30.300.30">
    <property type="match status" value="1"/>
</dbReference>
<dbReference type="InterPro" id="IPR025110">
    <property type="entry name" value="AMP-bd_C"/>
</dbReference>
<organism evidence="3 4">
    <name type="scientific">Gordonia pseudamarae</name>
    <dbReference type="NCBI Taxonomy" id="2831662"/>
    <lineage>
        <taxon>Bacteria</taxon>
        <taxon>Bacillati</taxon>
        <taxon>Actinomycetota</taxon>
        <taxon>Actinomycetes</taxon>
        <taxon>Mycobacteriales</taxon>
        <taxon>Gordoniaceae</taxon>
        <taxon>Gordonia</taxon>
    </lineage>
</organism>
<evidence type="ECO:0000313" key="3">
    <source>
        <dbReference type="EMBL" id="QHN35182.1"/>
    </source>
</evidence>
<dbReference type="EMBL" id="CP045809">
    <property type="protein sequence ID" value="QHN35182.1"/>
    <property type="molecule type" value="Genomic_DNA"/>
</dbReference>
<dbReference type="Gene3D" id="3.40.50.12780">
    <property type="entry name" value="N-terminal domain of ligase-like"/>
    <property type="match status" value="1"/>
</dbReference>
<dbReference type="InterPro" id="IPR045851">
    <property type="entry name" value="AMP-bd_C_sf"/>
</dbReference>
<evidence type="ECO:0000259" key="2">
    <source>
        <dbReference type="Pfam" id="PF13193"/>
    </source>
</evidence>
<evidence type="ECO:0000259" key="1">
    <source>
        <dbReference type="Pfam" id="PF00501"/>
    </source>
</evidence>
<dbReference type="PROSITE" id="PS00455">
    <property type="entry name" value="AMP_BINDING"/>
    <property type="match status" value="1"/>
</dbReference>
<dbReference type="Proteomes" id="UP001059836">
    <property type="component" value="Chromosome"/>
</dbReference>
<evidence type="ECO:0000313" key="4">
    <source>
        <dbReference type="Proteomes" id="UP001059836"/>
    </source>
</evidence>
<feature type="domain" description="AMP-dependent synthetase/ligase" evidence="1">
    <location>
        <begin position="15"/>
        <end position="387"/>
    </location>
</feature>
<accession>A0ABX6IH38</accession>
<protein>
    <submittedName>
        <fullName evidence="3">AMP-binding protein</fullName>
    </submittedName>
</protein>
<sequence length="531" mass="58101">MADMRLWRLMYEPLDRACRYYPARTAVIDGERRLTYAELGAFTNRVANGFIELGLKPGEAVGMLMPNCLEFIPTQHGLWKSGGVMVQMPARASAHDHAYFLNAASATTLVYHELFADIVDQLRAQCPTVRRFIRIPAVPASATEVSEPSDELSFKEVFDNQPATPPSIHVEPEDLVSISFTSGSTGQPKAVKNSHERTLHMHIPSGTEIGDVRAGEVFALGAPLTHFAQIFVLPTLLHGGTLVLLPGLDVDLLFDVVEQHAVTATALVPTVIYQMLNHPRRDEVDLSSLRTVVYAGSPIAPDRLRSAIELFGQVFTQTYAGTEPGFMTCLTKDDHDLNDPAAVGRLGSAGRAMSHVELSIQDDQDRVLPVGEVGEICCRQPGRMVGYVDAAQDAGTIRDSWVHTGDIGYVDELGYVYVVDRKKDMVVTGGFNVFPRQIEDVLLTHPDVAQCAVIGVPDEKWGEAVKAIVVSTPDSAVGADDLKTLVKERKGGVWAPKSIDFVDDLPLTTTGKVDKKALKAPFWRDQDRLVH</sequence>
<dbReference type="InterPro" id="IPR020845">
    <property type="entry name" value="AMP-binding_CS"/>
</dbReference>
<name>A0ABX6IH38_9ACTN</name>
<dbReference type="InterPro" id="IPR050237">
    <property type="entry name" value="ATP-dep_AMP-bd_enzyme"/>
</dbReference>
<dbReference type="PANTHER" id="PTHR43767:SF7">
    <property type="entry name" value="MEDIUM_LONG-CHAIN-FATTY-ACID--COA LIGASE FADD8"/>
    <property type="match status" value="1"/>
</dbReference>
<dbReference type="Pfam" id="PF00501">
    <property type="entry name" value="AMP-binding"/>
    <property type="match status" value="1"/>
</dbReference>
<dbReference type="InterPro" id="IPR042099">
    <property type="entry name" value="ANL_N_sf"/>
</dbReference>
<dbReference type="Pfam" id="PF13193">
    <property type="entry name" value="AMP-binding_C"/>
    <property type="match status" value="1"/>
</dbReference>
<reference evidence="3" key="1">
    <citation type="journal article" date="2021" name="Nat. Microbiol.">
        <title>Cocultivation of an ultrasmall environmental parasitic bacterium with lytic ability against bacteria associated with wastewater foams.</title>
        <authorList>
            <person name="Batinovic S."/>
            <person name="Rose J.J.A."/>
            <person name="Ratcliffe J."/>
            <person name="Seviour R.J."/>
            <person name="Petrovski S."/>
        </authorList>
    </citation>
    <scope>NUCLEOTIDE SEQUENCE</scope>
    <source>
        <strain evidence="3">CON9</strain>
    </source>
</reference>
<keyword evidence="4" id="KW-1185">Reference proteome</keyword>